<evidence type="ECO:0000313" key="3">
    <source>
        <dbReference type="EMBL" id="QNV37114.1"/>
    </source>
</evidence>
<keyword evidence="4" id="KW-1185">Reference proteome</keyword>
<feature type="transmembrane region" description="Helical" evidence="2">
    <location>
        <begin position="68"/>
        <end position="86"/>
    </location>
</feature>
<proteinExistence type="predicted"/>
<dbReference type="Pfam" id="PF11239">
    <property type="entry name" value="DUF3040"/>
    <property type="match status" value="1"/>
</dbReference>
<dbReference type="InterPro" id="IPR021401">
    <property type="entry name" value="DUF3040"/>
</dbReference>
<feature type="region of interest" description="Disordered" evidence="1">
    <location>
        <begin position="89"/>
        <end position="132"/>
    </location>
</feature>
<evidence type="ECO:0000256" key="2">
    <source>
        <dbReference type="SAM" id="Phobius"/>
    </source>
</evidence>
<dbReference type="KEGG" id="rter:IDM49_07585"/>
<dbReference type="GeneID" id="96624098"/>
<feature type="compositionally biased region" description="Polar residues" evidence="1">
    <location>
        <begin position="89"/>
        <end position="99"/>
    </location>
</feature>
<sequence length="132" mass="14161">MPLSEHEQRLLDQLEKQLGADDPTFAHSMNSGSSAVRSASVSPRNIVIGSLVALVGLGVIVTGVATKLILVGVLGFIIAGAGIFWATTQSQKKTAQPAGTNRHRASSRQKQEQSSGFMKTLEDKWDKRQNGF</sequence>
<evidence type="ECO:0000313" key="4">
    <source>
        <dbReference type="Proteomes" id="UP000516404"/>
    </source>
</evidence>
<keyword evidence="2" id="KW-0812">Transmembrane</keyword>
<dbReference type="Proteomes" id="UP000516404">
    <property type="component" value="Chromosome"/>
</dbReference>
<feature type="compositionally biased region" description="Basic and acidic residues" evidence="1">
    <location>
        <begin position="120"/>
        <end position="132"/>
    </location>
</feature>
<evidence type="ECO:0000256" key="1">
    <source>
        <dbReference type="SAM" id="MobiDB-lite"/>
    </source>
</evidence>
<organism evidence="3 4">
    <name type="scientific">Rothia terrae</name>
    <dbReference type="NCBI Taxonomy" id="396015"/>
    <lineage>
        <taxon>Bacteria</taxon>
        <taxon>Bacillati</taxon>
        <taxon>Actinomycetota</taxon>
        <taxon>Actinomycetes</taxon>
        <taxon>Micrococcales</taxon>
        <taxon>Micrococcaceae</taxon>
        <taxon>Rothia</taxon>
    </lineage>
</organism>
<keyword evidence="2" id="KW-0472">Membrane</keyword>
<keyword evidence="2" id="KW-1133">Transmembrane helix</keyword>
<gene>
    <name evidence="3" type="ORF">IDM49_07585</name>
</gene>
<name>A0A7H2BBR8_9MICC</name>
<dbReference type="AlphaFoldDB" id="A0A7H2BBR8"/>
<dbReference type="RefSeq" id="WP_168615549.1">
    <property type="nucleotide sequence ID" value="NZ_BAAAOX010000006.1"/>
</dbReference>
<dbReference type="EMBL" id="CP061539">
    <property type="protein sequence ID" value="QNV37114.1"/>
    <property type="molecule type" value="Genomic_DNA"/>
</dbReference>
<reference evidence="3 4" key="1">
    <citation type="submission" date="2020-09" db="EMBL/GenBank/DDBJ databases">
        <title>Investigation of environmental microbes.</title>
        <authorList>
            <person name="Ou Y."/>
            <person name="Kang Q."/>
        </authorList>
    </citation>
    <scope>NUCLEOTIDE SEQUENCE [LARGE SCALE GENOMIC DNA]</scope>
    <source>
        <strain evidence="3 4">KJZ-14</strain>
    </source>
</reference>
<accession>A0A7H2BBR8</accession>
<feature type="transmembrane region" description="Helical" evidence="2">
    <location>
        <begin position="46"/>
        <end position="62"/>
    </location>
</feature>
<protein>
    <submittedName>
        <fullName evidence="3">DUF3040 domain-containing protein</fullName>
    </submittedName>
</protein>